<evidence type="ECO:0000313" key="1">
    <source>
        <dbReference type="EMBL" id="CAB4024054.1"/>
    </source>
</evidence>
<comment type="caution">
    <text evidence="1">The sequence shown here is derived from an EMBL/GenBank/DDBJ whole genome shotgun (WGS) entry which is preliminary data.</text>
</comment>
<dbReference type="InterPro" id="IPR040676">
    <property type="entry name" value="DUF5641"/>
</dbReference>
<proteinExistence type="predicted"/>
<dbReference type="InterPro" id="IPR001584">
    <property type="entry name" value="Integrase_cat-core"/>
</dbReference>
<dbReference type="PANTHER" id="PTHR47331">
    <property type="entry name" value="PHD-TYPE DOMAIN-CONTAINING PROTEIN"/>
    <property type="match status" value="1"/>
</dbReference>
<dbReference type="GO" id="GO:0015074">
    <property type="term" value="P:DNA integration"/>
    <property type="evidence" value="ECO:0007669"/>
    <property type="project" value="InterPro"/>
</dbReference>
<accession>A0A6S7J235</accession>
<dbReference type="Pfam" id="PF18701">
    <property type="entry name" value="DUF5641"/>
    <property type="match status" value="1"/>
</dbReference>
<keyword evidence="2" id="KW-1185">Reference proteome</keyword>
<organism evidence="1 2">
    <name type="scientific">Paramuricea clavata</name>
    <name type="common">Red gorgonian</name>
    <name type="synonym">Violescent sea-whip</name>
    <dbReference type="NCBI Taxonomy" id="317549"/>
    <lineage>
        <taxon>Eukaryota</taxon>
        <taxon>Metazoa</taxon>
        <taxon>Cnidaria</taxon>
        <taxon>Anthozoa</taxon>
        <taxon>Octocorallia</taxon>
        <taxon>Malacalcyonacea</taxon>
        <taxon>Plexauridae</taxon>
        <taxon>Paramuricea</taxon>
    </lineage>
</organism>
<dbReference type="Gene3D" id="3.30.70.270">
    <property type="match status" value="1"/>
</dbReference>
<dbReference type="SUPFAM" id="SSF53098">
    <property type="entry name" value="Ribonuclease H-like"/>
    <property type="match status" value="1"/>
</dbReference>
<dbReference type="AlphaFoldDB" id="A0A6S7J235"/>
<dbReference type="EMBL" id="CACRXK020012817">
    <property type="protein sequence ID" value="CAB4024054.1"/>
    <property type="molecule type" value="Genomic_DNA"/>
</dbReference>
<dbReference type="Proteomes" id="UP001152795">
    <property type="component" value="Unassembled WGS sequence"/>
</dbReference>
<dbReference type="Gene3D" id="3.30.420.10">
    <property type="entry name" value="Ribonuclease H-like superfamily/Ribonuclease H"/>
    <property type="match status" value="1"/>
</dbReference>
<gene>
    <name evidence="1" type="ORF">PACLA_8A039864</name>
</gene>
<protein>
    <submittedName>
        <fullName evidence="1">Pao retrotransposon peptidase superfamily</fullName>
    </submittedName>
</protein>
<dbReference type="InterPro" id="IPR008042">
    <property type="entry name" value="Retrotrans_Pao"/>
</dbReference>
<dbReference type="OrthoDB" id="8019190at2759"/>
<dbReference type="Gene3D" id="3.10.10.10">
    <property type="entry name" value="HIV Type 1 Reverse Transcriptase, subunit A, domain 1"/>
    <property type="match status" value="1"/>
</dbReference>
<dbReference type="SUPFAM" id="SSF56672">
    <property type="entry name" value="DNA/RNA polymerases"/>
    <property type="match status" value="1"/>
</dbReference>
<dbReference type="InterPro" id="IPR036397">
    <property type="entry name" value="RNaseH_sf"/>
</dbReference>
<dbReference type="PANTHER" id="PTHR47331:SF5">
    <property type="entry name" value="RIBONUCLEASE H"/>
    <property type="match status" value="1"/>
</dbReference>
<reference evidence="1" key="1">
    <citation type="submission" date="2020-04" db="EMBL/GenBank/DDBJ databases">
        <authorList>
            <person name="Alioto T."/>
            <person name="Alioto T."/>
            <person name="Gomez Garrido J."/>
        </authorList>
    </citation>
    <scope>NUCLEOTIDE SEQUENCE</scope>
    <source>
        <strain evidence="1">A484AB</strain>
    </source>
</reference>
<sequence length="1276" mass="147863">MVCQIGEPELHDQVEEIVQCYMSNPIETGGRILPVICYRPHAKSKPIRILMDSASSHSFITVSASSYLHCPIVEREIELAIKSLKTTRECTADKVSITLDARNRVIKFNAFTTPHILSLESLDLPTHIKQQYKLNEKFPRPPCDVDILVGIGEYWRMIQQVAIRVSDTFVLLKTPWGHIPCGTDWTRDSRETEEPTCLITSTERIAKALEQQWKLEEFPFDNSSKELTRDEMRAVELIENVLKLNEKTSRFQTGLLWREDPELKNNYHGVKSRLDQRVKQLERNPELGRAYKKSMQEFFDSGVVEKVSDRQPDKTKDVYYLPHRAVYDMTRVTTKCRIVFDASAKTATGKSLNNCLYPGPPLQLNIVAIELRFRLRKYALVGDISKMFLNIDVREEDRDFLRFLWPSNKGDGNPPDIFRFTTLIFGATDSPFQALTCLQKIVQRKVESNTCTKLEKKVCEIIKNNTYVDDVTTGGATREETKELYHGIKKVLQAGHFFVRKWATNDPTILRSIPEEERAPTEALYSRSPTEEEISAETSTLGVRWHPGKDVIVFNQHGRLKEENKNTKTSVASLLAKLYDPLGLISPFVLIARKIMKTTFQEKLGWKDKLEGKMLSDWEAWVEQIQCLEELEFPRFVENSPSSEYHIFGDASQKTGFGAVVFVRTPDTKKRTYTSKLLMARSKIAPMKEISVPNLELKAALLVSELATFLMTELTITKEQIHCWSDSEVTLWWLTKNPNHLTPFVGNRVEKIQNVKLPFQYISTKENPADIASRGCNVEGLKAELWLKGPKFLTLPREKWELPKVDFSKIDPKEGVRKQNIFTYVSLTRPLKGGTDKRVDLDHYFSSYDQLMRHTATLYMCVEKWRSSKDDRRRMQENPTRAHYARALNYWIKAAQEKYYGKEINLLQTKQTIKGGKRLGSLNPFLDKEGILRVGGRLQQSALPYSQKHPIILPKQHQLSKMLTERAHVNNQHAGIDWIHFHLRQQYWIEAGRQLARSAIHRCHACNKQNRMINTRGMPKCMYSDNAKTFKRAEKEIKETLEHANKSMTILTEKYEFDWRYSTELAPHTGGIWERMVKAVKSPLMKVVKNALLTYIEMTTICKEIEGQVNDRPLHEESTESFGVITPSLLVLGRKIRPWPDRFDKTELQQPNDLRERWKHRKAVVNQFWRAWSSRYLLQQQQRSKWQEKKPDVKQGDLVLLEKEKMKRNQWPVARVAEVKMGRDNKIRSVILALPPRDTEGRIKRGTPLLITRSIHNIFPLEATREGEIPELEETL</sequence>
<evidence type="ECO:0000313" key="2">
    <source>
        <dbReference type="Proteomes" id="UP001152795"/>
    </source>
</evidence>
<dbReference type="InterPro" id="IPR043128">
    <property type="entry name" value="Rev_trsase/Diguanyl_cyclase"/>
</dbReference>
<dbReference type="GO" id="GO:0003676">
    <property type="term" value="F:nucleic acid binding"/>
    <property type="evidence" value="ECO:0007669"/>
    <property type="project" value="InterPro"/>
</dbReference>
<dbReference type="PROSITE" id="PS50994">
    <property type="entry name" value="INTEGRASE"/>
    <property type="match status" value="1"/>
</dbReference>
<name>A0A6S7J235_PARCT</name>
<dbReference type="InterPro" id="IPR043502">
    <property type="entry name" value="DNA/RNA_pol_sf"/>
</dbReference>
<dbReference type="InterPro" id="IPR012337">
    <property type="entry name" value="RNaseH-like_sf"/>
</dbReference>
<dbReference type="Pfam" id="PF05380">
    <property type="entry name" value="Peptidase_A17"/>
    <property type="match status" value="1"/>
</dbReference>